<feature type="domain" description="DUF8060" evidence="3">
    <location>
        <begin position="25"/>
        <end position="139"/>
    </location>
</feature>
<reference evidence="5" key="1">
    <citation type="submission" date="2016-10" db="EMBL/GenBank/DDBJ databases">
        <authorList>
            <person name="Varghese N."/>
            <person name="Submissions S."/>
        </authorList>
    </citation>
    <scope>NUCLEOTIDE SEQUENCE [LARGE SCALE GENOMIC DNA]</scope>
    <source>
        <strain evidence="5">CGMCC 1.10119</strain>
    </source>
</reference>
<keyword evidence="2" id="KW-0812">Transmembrane</keyword>
<keyword evidence="2" id="KW-1133">Transmembrane helix</keyword>
<dbReference type="Proteomes" id="UP000199451">
    <property type="component" value="Unassembled WGS sequence"/>
</dbReference>
<dbReference type="RefSeq" id="WP_089697498.1">
    <property type="nucleotide sequence ID" value="NZ_FNHL01000002.1"/>
</dbReference>
<dbReference type="OrthoDB" id="307104at2157"/>
<feature type="transmembrane region" description="Helical" evidence="2">
    <location>
        <begin position="117"/>
        <end position="135"/>
    </location>
</feature>
<dbReference type="EMBL" id="FNHL01000002">
    <property type="protein sequence ID" value="SDM60018.1"/>
    <property type="molecule type" value="Genomic_DNA"/>
</dbReference>
<accession>A0A1G9UJF3</accession>
<dbReference type="AlphaFoldDB" id="A0A1G9UJF3"/>
<name>A0A1G9UJF3_9EURY</name>
<protein>
    <recommendedName>
        <fullName evidence="3">DUF8060 domain-containing protein</fullName>
    </recommendedName>
</protein>
<dbReference type="InterPro" id="IPR058373">
    <property type="entry name" value="DUF8060"/>
</dbReference>
<evidence type="ECO:0000256" key="2">
    <source>
        <dbReference type="SAM" id="Phobius"/>
    </source>
</evidence>
<evidence type="ECO:0000313" key="4">
    <source>
        <dbReference type="EMBL" id="SDM60018.1"/>
    </source>
</evidence>
<keyword evidence="5" id="KW-1185">Reference proteome</keyword>
<feature type="compositionally biased region" description="Low complexity" evidence="1">
    <location>
        <begin position="51"/>
        <end position="69"/>
    </location>
</feature>
<dbReference type="STRING" id="660521.SAMN04487949_2214"/>
<keyword evidence="2" id="KW-0472">Membrane</keyword>
<proteinExistence type="predicted"/>
<organism evidence="4 5">
    <name type="scientific">Halogranum gelatinilyticum</name>
    <dbReference type="NCBI Taxonomy" id="660521"/>
    <lineage>
        <taxon>Archaea</taxon>
        <taxon>Methanobacteriati</taxon>
        <taxon>Methanobacteriota</taxon>
        <taxon>Stenosarchaea group</taxon>
        <taxon>Halobacteria</taxon>
        <taxon>Halobacteriales</taxon>
        <taxon>Haloferacaceae</taxon>
    </lineage>
</organism>
<feature type="transmembrane region" description="Helical" evidence="2">
    <location>
        <begin position="75"/>
        <end position="97"/>
    </location>
</feature>
<evidence type="ECO:0000259" key="3">
    <source>
        <dbReference type="Pfam" id="PF26256"/>
    </source>
</evidence>
<feature type="compositionally biased region" description="Acidic residues" evidence="1">
    <location>
        <begin position="14"/>
        <end position="25"/>
    </location>
</feature>
<evidence type="ECO:0000256" key="1">
    <source>
        <dbReference type="SAM" id="MobiDB-lite"/>
    </source>
</evidence>
<evidence type="ECO:0000313" key="5">
    <source>
        <dbReference type="Proteomes" id="UP000199451"/>
    </source>
</evidence>
<gene>
    <name evidence="4" type="ORF">SAMN04487949_2214</name>
</gene>
<dbReference type="Pfam" id="PF26256">
    <property type="entry name" value="DUF8060"/>
    <property type="match status" value="1"/>
</dbReference>
<sequence length="141" mass="15205">MNDTDPNDPNDPNDPSDETQNDPDTEAMPTDSTPTTDDRQTTADSQPTTDGGETASTSTPSTAESGETGRNVARYVNYAVLGGLCLLAFIAAIQFYLSTSQAINTWVTREYRSLFQAAFNLVVVLLAGTGIAFQLRRLYGE</sequence>
<feature type="region of interest" description="Disordered" evidence="1">
    <location>
        <begin position="1"/>
        <end position="69"/>
    </location>
</feature>